<keyword evidence="2" id="KW-0233">DNA recombination</keyword>
<dbReference type="SUPFAM" id="SSF47823">
    <property type="entry name" value="lambda integrase-like, N-terminal domain"/>
    <property type="match status" value="1"/>
</dbReference>
<dbReference type="OrthoDB" id="2678913at2759"/>
<name>A0A9P5JUP9_9AGAM</name>
<organism evidence="3 5">
    <name type="scientific">Russula ochroleuca</name>
    <dbReference type="NCBI Taxonomy" id="152965"/>
    <lineage>
        <taxon>Eukaryota</taxon>
        <taxon>Fungi</taxon>
        <taxon>Dikarya</taxon>
        <taxon>Basidiomycota</taxon>
        <taxon>Agaricomycotina</taxon>
        <taxon>Agaricomycetes</taxon>
        <taxon>Russulales</taxon>
        <taxon>Russulaceae</taxon>
        <taxon>Russula</taxon>
    </lineage>
</organism>
<reference evidence="3" key="1">
    <citation type="submission" date="2019-10" db="EMBL/GenBank/DDBJ databases">
        <authorList>
            <consortium name="DOE Joint Genome Institute"/>
            <person name="Kuo A."/>
            <person name="Miyauchi S."/>
            <person name="Kiss E."/>
            <person name="Drula E."/>
            <person name="Kohler A."/>
            <person name="Sanchez-Garcia M."/>
            <person name="Andreopoulos B."/>
            <person name="Barry K.W."/>
            <person name="Bonito G."/>
            <person name="Buee M."/>
            <person name="Carver A."/>
            <person name="Chen C."/>
            <person name="Cichocki N."/>
            <person name="Clum A."/>
            <person name="Culley D."/>
            <person name="Crous P.W."/>
            <person name="Fauchery L."/>
            <person name="Girlanda M."/>
            <person name="Hayes R."/>
            <person name="Keri Z."/>
            <person name="LaButti K."/>
            <person name="Lipzen A."/>
            <person name="Lombard V."/>
            <person name="Magnuson J."/>
            <person name="Maillard F."/>
            <person name="Morin E."/>
            <person name="Murat C."/>
            <person name="Nolan M."/>
            <person name="Ohm R."/>
            <person name="Pangilinan J."/>
            <person name="Pereira M."/>
            <person name="Perotto S."/>
            <person name="Peter M."/>
            <person name="Riley R."/>
            <person name="Sitrit Y."/>
            <person name="Stielow B."/>
            <person name="Szollosi G."/>
            <person name="Zifcakova L."/>
            <person name="Stursova M."/>
            <person name="Spatafora J.W."/>
            <person name="Tedersoo L."/>
            <person name="Vaario L.-M."/>
            <person name="Yamada A."/>
            <person name="Yan M."/>
            <person name="Wang P."/>
            <person name="Xu J."/>
            <person name="Bruns T."/>
            <person name="Baldrian P."/>
            <person name="Vilgalys R."/>
            <person name="Henrissat B."/>
            <person name="Grigoriev I.V."/>
            <person name="Hibbett D."/>
            <person name="Nagy L.G."/>
            <person name="Martin F.M."/>
        </authorList>
    </citation>
    <scope>NUCLEOTIDE SEQUENCE</scope>
    <source>
        <strain evidence="3">Prilba</strain>
    </source>
</reference>
<proteinExistence type="predicted"/>
<reference evidence="3" key="2">
    <citation type="journal article" date="2020" name="Nat. Commun.">
        <title>Large-scale genome sequencing of mycorrhizal fungi provides insights into the early evolution of symbiotic traits.</title>
        <authorList>
            <person name="Miyauchi S."/>
            <person name="Kiss E."/>
            <person name="Kuo A."/>
            <person name="Drula E."/>
            <person name="Kohler A."/>
            <person name="Sanchez-Garcia M."/>
            <person name="Morin E."/>
            <person name="Andreopoulos B."/>
            <person name="Barry K.W."/>
            <person name="Bonito G."/>
            <person name="Buee M."/>
            <person name="Carver A."/>
            <person name="Chen C."/>
            <person name="Cichocki N."/>
            <person name="Clum A."/>
            <person name="Culley D."/>
            <person name="Crous P.W."/>
            <person name="Fauchery L."/>
            <person name="Girlanda M."/>
            <person name="Hayes R.D."/>
            <person name="Keri Z."/>
            <person name="LaButti K."/>
            <person name="Lipzen A."/>
            <person name="Lombard V."/>
            <person name="Magnuson J."/>
            <person name="Maillard F."/>
            <person name="Murat C."/>
            <person name="Nolan M."/>
            <person name="Ohm R.A."/>
            <person name="Pangilinan J."/>
            <person name="Pereira M.F."/>
            <person name="Perotto S."/>
            <person name="Peter M."/>
            <person name="Pfister S."/>
            <person name="Riley R."/>
            <person name="Sitrit Y."/>
            <person name="Stielow J.B."/>
            <person name="Szollosi G."/>
            <person name="Zifcakova L."/>
            <person name="Stursova M."/>
            <person name="Spatafora J.W."/>
            <person name="Tedersoo L."/>
            <person name="Vaario L.M."/>
            <person name="Yamada A."/>
            <person name="Yan M."/>
            <person name="Wang P."/>
            <person name="Xu J."/>
            <person name="Bruns T."/>
            <person name="Baldrian P."/>
            <person name="Vilgalys R."/>
            <person name="Dunand C."/>
            <person name="Henrissat B."/>
            <person name="Grigoriev I.V."/>
            <person name="Hibbett D."/>
            <person name="Nagy L.G."/>
            <person name="Martin F.M."/>
        </authorList>
    </citation>
    <scope>NUCLEOTIDE SEQUENCE</scope>
    <source>
        <strain evidence="3">Prilba</strain>
    </source>
</reference>
<dbReference type="PANTHER" id="PTHR34605">
    <property type="entry name" value="PHAGE_INTEGRASE DOMAIN-CONTAINING PROTEIN"/>
    <property type="match status" value="1"/>
</dbReference>
<dbReference type="EMBL" id="WHVB01000004">
    <property type="protein sequence ID" value="KAF8483968.1"/>
    <property type="molecule type" value="Genomic_DNA"/>
</dbReference>
<dbReference type="InterPro" id="IPR052925">
    <property type="entry name" value="Phage_Integrase-like_Recomb"/>
</dbReference>
<evidence type="ECO:0000256" key="1">
    <source>
        <dbReference type="ARBA" id="ARBA00023125"/>
    </source>
</evidence>
<gene>
    <name evidence="4" type="ORF">DFH94DRAFT_792564</name>
    <name evidence="3" type="ORF">DFH94DRAFT_796408</name>
</gene>
<dbReference type="GO" id="GO:0006310">
    <property type="term" value="P:DNA recombination"/>
    <property type="evidence" value="ECO:0007669"/>
    <property type="project" value="UniProtKB-KW"/>
</dbReference>
<dbReference type="InterPro" id="IPR011010">
    <property type="entry name" value="DNA_brk_join_enz"/>
</dbReference>
<dbReference type="Proteomes" id="UP000759537">
    <property type="component" value="Unassembled WGS sequence"/>
</dbReference>
<evidence type="ECO:0000256" key="2">
    <source>
        <dbReference type="ARBA" id="ARBA00023172"/>
    </source>
</evidence>
<evidence type="ECO:0000313" key="3">
    <source>
        <dbReference type="EMBL" id="KAF8462216.1"/>
    </source>
</evidence>
<dbReference type="GO" id="GO:0015074">
    <property type="term" value="P:DNA integration"/>
    <property type="evidence" value="ECO:0007669"/>
    <property type="project" value="InterPro"/>
</dbReference>
<dbReference type="PANTHER" id="PTHR34605:SF4">
    <property type="entry name" value="DNA ADENINE METHYLTRANSFERASE"/>
    <property type="match status" value="1"/>
</dbReference>
<comment type="caution">
    <text evidence="3">The sequence shown here is derived from an EMBL/GenBank/DDBJ whole genome shotgun (WGS) entry which is preliminary data.</text>
</comment>
<dbReference type="InterPro" id="IPR010998">
    <property type="entry name" value="Integrase_recombinase_N"/>
</dbReference>
<sequence length="316" mass="35593">MVHAWEEDTREAYGAGLLMWHCFCDDRAISKQGRAPASQALLSAFVAHMAATYSGKTISNYLHGVRAWHVLHSVPWQLDKNEMETMLCAADKLTPASSKRKKQCPYTPGFIVALKQQMDLEDPLDAAVFACLTTCFYTTARLREFMLDTHITTRNLAYDQDRNGLKVTVLHLPRTKMAGNEGEDVYWASQEGESDPTTALANHFRVNQPSEASHLFAYQAKHTRRPLTKTKFLERVGKAARAAGLEPLQGHGIRIGSTLEYLLRGVPFDVMKAKGRWAGDSFLLYLRKHAVIIAPYIQAVPVVHETFIRYSMPRAR</sequence>
<dbReference type="GO" id="GO:0003677">
    <property type="term" value="F:DNA binding"/>
    <property type="evidence" value="ECO:0007669"/>
    <property type="project" value="UniProtKB-KW"/>
</dbReference>
<evidence type="ECO:0000313" key="5">
    <source>
        <dbReference type="Proteomes" id="UP000759537"/>
    </source>
</evidence>
<dbReference type="AlphaFoldDB" id="A0A9P5JUP9"/>
<dbReference type="SUPFAM" id="SSF56349">
    <property type="entry name" value="DNA breaking-rejoining enzymes"/>
    <property type="match status" value="1"/>
</dbReference>
<evidence type="ECO:0008006" key="6">
    <source>
        <dbReference type="Google" id="ProtNLM"/>
    </source>
</evidence>
<dbReference type="EMBL" id="WHVB01000098">
    <property type="protein sequence ID" value="KAF8462216.1"/>
    <property type="molecule type" value="Genomic_DNA"/>
</dbReference>
<accession>A0A9P5JUP9</accession>
<protein>
    <recommendedName>
        <fullName evidence="6">Tyr recombinase domain-containing protein</fullName>
    </recommendedName>
</protein>
<dbReference type="Gene3D" id="1.10.443.10">
    <property type="entry name" value="Intergrase catalytic core"/>
    <property type="match status" value="1"/>
</dbReference>
<dbReference type="InterPro" id="IPR013762">
    <property type="entry name" value="Integrase-like_cat_sf"/>
</dbReference>
<keyword evidence="5" id="KW-1185">Reference proteome</keyword>
<keyword evidence="1" id="KW-0238">DNA-binding</keyword>
<dbReference type="Gene3D" id="1.10.150.130">
    <property type="match status" value="1"/>
</dbReference>
<evidence type="ECO:0000313" key="4">
    <source>
        <dbReference type="EMBL" id="KAF8483968.1"/>
    </source>
</evidence>